<gene>
    <name evidence="8" type="ORF">GC105_03305</name>
</gene>
<keyword evidence="9" id="KW-1185">Reference proteome</keyword>
<dbReference type="GO" id="GO:0042907">
    <property type="term" value="F:xanthine transmembrane transporter activity"/>
    <property type="evidence" value="ECO:0007669"/>
    <property type="project" value="TreeGrafter"/>
</dbReference>
<dbReference type="NCBIfam" id="TIGR00801">
    <property type="entry name" value="ncs2"/>
    <property type="match status" value="1"/>
</dbReference>
<evidence type="ECO:0000256" key="2">
    <source>
        <dbReference type="ARBA" id="ARBA00008821"/>
    </source>
</evidence>
<evidence type="ECO:0000256" key="4">
    <source>
        <dbReference type="ARBA" id="ARBA00022692"/>
    </source>
</evidence>
<dbReference type="AlphaFoldDB" id="A0A6A7K5W2"/>
<dbReference type="Proteomes" id="UP000440004">
    <property type="component" value="Unassembled WGS sequence"/>
</dbReference>
<dbReference type="InterPro" id="IPR006043">
    <property type="entry name" value="NCS2"/>
</dbReference>
<dbReference type="PANTHER" id="PTHR42810:SF2">
    <property type="entry name" value="PURINE PERMEASE C1399.01C-RELATED"/>
    <property type="match status" value="1"/>
</dbReference>
<feature type="transmembrane region" description="Helical" evidence="7">
    <location>
        <begin position="86"/>
        <end position="105"/>
    </location>
</feature>
<feature type="transmembrane region" description="Helical" evidence="7">
    <location>
        <begin position="59"/>
        <end position="80"/>
    </location>
</feature>
<evidence type="ECO:0000256" key="6">
    <source>
        <dbReference type="ARBA" id="ARBA00023136"/>
    </source>
</evidence>
<dbReference type="PROSITE" id="PS01116">
    <property type="entry name" value="XANTH_URACIL_PERMASE"/>
    <property type="match status" value="1"/>
</dbReference>
<dbReference type="EMBL" id="WHNX01000004">
    <property type="protein sequence ID" value="MPW24818.1"/>
    <property type="molecule type" value="Genomic_DNA"/>
</dbReference>
<feature type="transmembrane region" description="Helical" evidence="7">
    <location>
        <begin position="222"/>
        <end position="242"/>
    </location>
</feature>
<keyword evidence="4 7" id="KW-0812">Transmembrane</keyword>
<dbReference type="GO" id="GO:0005886">
    <property type="term" value="C:plasma membrane"/>
    <property type="evidence" value="ECO:0007669"/>
    <property type="project" value="TreeGrafter"/>
</dbReference>
<feature type="transmembrane region" description="Helical" evidence="7">
    <location>
        <begin position="112"/>
        <end position="134"/>
    </location>
</feature>
<keyword evidence="6 7" id="KW-0472">Membrane</keyword>
<feature type="transmembrane region" description="Helical" evidence="7">
    <location>
        <begin position="36"/>
        <end position="52"/>
    </location>
</feature>
<reference evidence="8 9" key="1">
    <citation type="submission" date="2019-10" db="EMBL/GenBank/DDBJ databases">
        <title>Alkalibaculum tamaniensis sp.nov., a new alkaliphilic acetogen, isolated on methoxylated aromatics from a mud volcano.</title>
        <authorList>
            <person name="Khomyakova M.A."/>
            <person name="Merkel A.Y."/>
            <person name="Bonch-Osmolovskaya E.A."/>
            <person name="Slobodkin A.I."/>
        </authorList>
    </citation>
    <scope>NUCLEOTIDE SEQUENCE [LARGE SCALE GENOMIC DNA]</scope>
    <source>
        <strain evidence="8 9">M08DMB</strain>
    </source>
</reference>
<protein>
    <submittedName>
        <fullName evidence="8">Uracil permease</fullName>
    </submittedName>
</protein>
<evidence type="ECO:0000313" key="9">
    <source>
        <dbReference type="Proteomes" id="UP000440004"/>
    </source>
</evidence>
<feature type="transmembrane region" description="Helical" evidence="7">
    <location>
        <begin position="334"/>
        <end position="356"/>
    </location>
</feature>
<name>A0A6A7K5W2_9FIRM</name>
<comment type="caution">
    <text evidence="8">The sequence shown here is derived from an EMBL/GenBank/DDBJ whole genome shotgun (WGS) entry which is preliminary data.</text>
</comment>
<comment type="subcellular location">
    <subcellularLocation>
        <location evidence="1">Membrane</location>
        <topology evidence="1">Multi-pass membrane protein</topology>
    </subcellularLocation>
</comment>
<feature type="transmembrane region" description="Helical" evidence="7">
    <location>
        <begin position="154"/>
        <end position="172"/>
    </location>
</feature>
<evidence type="ECO:0000313" key="8">
    <source>
        <dbReference type="EMBL" id="MPW24818.1"/>
    </source>
</evidence>
<evidence type="ECO:0000256" key="1">
    <source>
        <dbReference type="ARBA" id="ARBA00004141"/>
    </source>
</evidence>
<keyword evidence="3" id="KW-0813">Transport</keyword>
<feature type="transmembrane region" description="Helical" evidence="7">
    <location>
        <begin position="368"/>
        <end position="385"/>
    </location>
</feature>
<feature type="transmembrane region" description="Helical" evidence="7">
    <location>
        <begin position="12"/>
        <end position="30"/>
    </location>
</feature>
<feature type="transmembrane region" description="Helical" evidence="7">
    <location>
        <begin position="391"/>
        <end position="408"/>
    </location>
</feature>
<dbReference type="InterPro" id="IPR006042">
    <property type="entry name" value="Xan_ur_permease"/>
</dbReference>
<keyword evidence="5 7" id="KW-1133">Transmembrane helix</keyword>
<feature type="transmembrane region" description="Helical" evidence="7">
    <location>
        <begin position="179"/>
        <end position="202"/>
    </location>
</feature>
<dbReference type="Pfam" id="PF00860">
    <property type="entry name" value="Xan_ur_permease"/>
    <property type="match status" value="1"/>
</dbReference>
<evidence type="ECO:0000256" key="5">
    <source>
        <dbReference type="ARBA" id="ARBA00022989"/>
    </source>
</evidence>
<dbReference type="PANTHER" id="PTHR42810">
    <property type="entry name" value="PURINE PERMEASE C1399.01C-RELATED"/>
    <property type="match status" value="1"/>
</dbReference>
<accession>A0A6A7K5W2</accession>
<dbReference type="RefSeq" id="WP_152801667.1">
    <property type="nucleotide sequence ID" value="NZ_WHNX01000004.1"/>
</dbReference>
<proteinExistence type="inferred from homology"/>
<comment type="similarity">
    <text evidence="2">Belongs to the nucleobase:cation symporter-2 (NCS2) (TC 2.A.40) family.</text>
</comment>
<evidence type="ECO:0000256" key="7">
    <source>
        <dbReference type="SAM" id="Phobius"/>
    </source>
</evidence>
<sequence length="412" mass="42571">MNQLTNSKKALLGFQHLLAMFGATVLVPLLTGLDTSIALLCAGLGTLLFHYITGGKVPVFLGSSFAFIGAISMTLSQYGIGVVKGGIIGAGIVYIIMSVIIKAFGPEKVRSFFPPIVTGPVIMVIGLRLSPVAISMAGYSYDAATGAGSVDTNSIIVASIVIITMIIVSIFAKGFFKLVPILISVVVGYIAAYAMNMVDFSGVSGAGWLGFSSSAFEQLTTIPQFTLAGLTAIAPIAMVIFIEHFGDITTNGAVVGKDFFKDPGVHKTMLGDGVATIIAGLLGGPANTTYSENTGVLAVTKVYDTSVLRIAAVFAVCLSLIGKFGALINSIPSAVMGGVSIILFGMIASVGVRTMVDAKLDFAHSRNLIISSLVLVTGISIDNIMLGTLSISGLAISAFIGVVLNKLLPKDI</sequence>
<evidence type="ECO:0000256" key="3">
    <source>
        <dbReference type="ARBA" id="ARBA00022448"/>
    </source>
</evidence>
<organism evidence="8 9">
    <name type="scientific">Alkalibaculum sporogenes</name>
    <dbReference type="NCBI Taxonomy" id="2655001"/>
    <lineage>
        <taxon>Bacteria</taxon>
        <taxon>Bacillati</taxon>
        <taxon>Bacillota</taxon>
        <taxon>Clostridia</taxon>
        <taxon>Eubacteriales</taxon>
        <taxon>Eubacteriaceae</taxon>
        <taxon>Alkalibaculum</taxon>
    </lineage>
</organism>
<feature type="transmembrane region" description="Helical" evidence="7">
    <location>
        <begin position="307"/>
        <end position="328"/>
    </location>
</feature>